<dbReference type="CDD" id="cd11685">
    <property type="entry name" value="UEV_TSG101-like"/>
    <property type="match status" value="1"/>
</dbReference>
<dbReference type="Pfam" id="PF05743">
    <property type="entry name" value="UEV"/>
    <property type="match status" value="1"/>
</dbReference>
<dbReference type="GO" id="GO:0000813">
    <property type="term" value="C:ESCRT I complex"/>
    <property type="evidence" value="ECO:0007669"/>
    <property type="project" value="TreeGrafter"/>
</dbReference>
<feature type="domain" description="UEV" evidence="9">
    <location>
        <begin position="10"/>
        <end position="154"/>
    </location>
</feature>
<dbReference type="Gene3D" id="3.10.110.10">
    <property type="entry name" value="Ubiquitin Conjugating Enzyme"/>
    <property type="match status" value="1"/>
</dbReference>
<keyword evidence="11" id="KW-1185">Reference proteome</keyword>
<evidence type="ECO:0000256" key="7">
    <source>
        <dbReference type="SAM" id="Coils"/>
    </source>
</evidence>
<protein>
    <recommendedName>
        <fullName evidence="9">UEV domain-containing protein</fullName>
    </recommendedName>
</protein>
<sequence length="434" mass="46423">MPQDVAAVLAAAFAGPPALPYAADFRFLVQQHLTELVQDLPSLHIKTRDYTHIDGRTVHLLLAEGTVPMWYQSVKYNIPVAIWLPERYPLAGPLAYVVPTPDMVIKPRHTFVDASGLVHTPYIAQWQYPSSNLRELAQDMSMHFASDPPLFSKPKNYQAPPPTTTPQSHPGYPGFANGGTVRPPGLAAGSAAATAASDVVHGHNPIVSSDSFMSAGSKPLASSSQPTGSADLSGGFDSVWNRMQDQMQQQPEPPQPPVVVKPPQPPRENPSAKLAAAFRSAAQATLNSRLHASLSALAQQAAAQGDEQLQLQATLRQRGLQLQSEVAALQAERVALDKLSQDLAASNKQLDGWLAENEHLAKAAEDPSQLDPDAVITAADPLSQQALEAQAQDLALEDALYALDKALNSGSVEADVYLRQASSQAQPACRCGFV</sequence>
<feature type="compositionally biased region" description="Polar residues" evidence="8">
    <location>
        <begin position="210"/>
        <end position="230"/>
    </location>
</feature>
<evidence type="ECO:0000256" key="3">
    <source>
        <dbReference type="ARBA" id="ARBA00022448"/>
    </source>
</evidence>
<dbReference type="SUPFAM" id="SSF54495">
    <property type="entry name" value="UBC-like"/>
    <property type="match status" value="1"/>
</dbReference>
<dbReference type="InterPro" id="IPR017916">
    <property type="entry name" value="SB_dom"/>
</dbReference>
<gene>
    <name evidence="10" type="ORF">COHA_007804</name>
</gene>
<dbReference type="GO" id="GO:0015031">
    <property type="term" value="P:protein transport"/>
    <property type="evidence" value="ECO:0007669"/>
    <property type="project" value="UniProtKB-KW"/>
</dbReference>
<feature type="region of interest" description="Disordered" evidence="8">
    <location>
        <begin position="151"/>
        <end position="187"/>
    </location>
</feature>
<feature type="region of interest" description="Disordered" evidence="8">
    <location>
        <begin position="210"/>
        <end position="272"/>
    </location>
</feature>
<dbReference type="PANTHER" id="PTHR23306:SF3">
    <property type="entry name" value="TUMOR SUPPRESSOR PROTEIN 101"/>
    <property type="match status" value="1"/>
</dbReference>
<evidence type="ECO:0000256" key="6">
    <source>
        <dbReference type="ARBA" id="ARBA00023054"/>
    </source>
</evidence>
<dbReference type="InterPro" id="IPR052070">
    <property type="entry name" value="ESCRT-I_UEV_domain"/>
</dbReference>
<dbReference type="PROSITE" id="PS51322">
    <property type="entry name" value="UEV"/>
    <property type="match status" value="1"/>
</dbReference>
<evidence type="ECO:0000256" key="8">
    <source>
        <dbReference type="SAM" id="MobiDB-lite"/>
    </source>
</evidence>
<keyword evidence="3" id="KW-0813">Transport</keyword>
<dbReference type="PANTHER" id="PTHR23306">
    <property type="entry name" value="TUMOR SUSCEPTIBILITY GENE 101 PROTEIN-RELATED"/>
    <property type="match status" value="1"/>
</dbReference>
<name>A0AAD5H323_9CHLO</name>
<dbReference type="GO" id="GO:0008333">
    <property type="term" value="P:endosome to lysosome transport"/>
    <property type="evidence" value="ECO:0007669"/>
    <property type="project" value="TreeGrafter"/>
</dbReference>
<dbReference type="Pfam" id="PF09454">
    <property type="entry name" value="Vps23_core"/>
    <property type="match status" value="1"/>
</dbReference>
<dbReference type="InterPro" id="IPR008883">
    <property type="entry name" value="UEV_N"/>
</dbReference>
<evidence type="ECO:0000256" key="1">
    <source>
        <dbReference type="ARBA" id="ARBA00004177"/>
    </source>
</evidence>
<feature type="compositionally biased region" description="Pro residues" evidence="8">
    <location>
        <begin position="251"/>
        <end position="268"/>
    </location>
</feature>
<dbReference type="InterPro" id="IPR016135">
    <property type="entry name" value="UBQ-conjugating_enzyme/RWD"/>
</dbReference>
<keyword evidence="5" id="KW-0653">Protein transport</keyword>
<dbReference type="SUPFAM" id="SSF140111">
    <property type="entry name" value="Endosomal sorting complex assembly domain"/>
    <property type="match status" value="1"/>
</dbReference>
<evidence type="ECO:0000313" key="10">
    <source>
        <dbReference type="EMBL" id="KAI7838400.1"/>
    </source>
</evidence>
<dbReference type="Gene3D" id="6.10.140.820">
    <property type="match status" value="1"/>
</dbReference>
<evidence type="ECO:0000256" key="4">
    <source>
        <dbReference type="ARBA" id="ARBA00022753"/>
    </source>
</evidence>
<proteinExistence type="inferred from homology"/>
<comment type="subcellular location">
    <subcellularLocation>
        <location evidence="1">Endosome</location>
    </subcellularLocation>
</comment>
<dbReference type="EMBL" id="JADXDR010000127">
    <property type="protein sequence ID" value="KAI7838400.1"/>
    <property type="molecule type" value="Genomic_DNA"/>
</dbReference>
<dbReference type="Proteomes" id="UP001205105">
    <property type="component" value="Unassembled WGS sequence"/>
</dbReference>
<evidence type="ECO:0000259" key="9">
    <source>
        <dbReference type="PROSITE" id="PS51322"/>
    </source>
</evidence>
<accession>A0AAD5H323</accession>
<comment type="caution">
    <text evidence="10">The sequence shown here is derived from an EMBL/GenBank/DDBJ whole genome shotgun (WGS) entry which is preliminary data.</text>
</comment>
<keyword evidence="6 7" id="KW-0175">Coiled coil</keyword>
<dbReference type="GO" id="GO:0043130">
    <property type="term" value="F:ubiquitin binding"/>
    <property type="evidence" value="ECO:0007669"/>
    <property type="project" value="TreeGrafter"/>
</dbReference>
<dbReference type="InterPro" id="IPR037202">
    <property type="entry name" value="ESCRT_assembly_dom"/>
</dbReference>
<dbReference type="AlphaFoldDB" id="A0AAD5H323"/>
<reference evidence="10" key="1">
    <citation type="submission" date="2020-11" db="EMBL/GenBank/DDBJ databases">
        <title>Chlorella ohadii genome sequencing and assembly.</title>
        <authorList>
            <person name="Murik O."/>
            <person name="Treves H."/>
            <person name="Kedem I."/>
            <person name="Shotland Y."/>
            <person name="Kaplan A."/>
        </authorList>
    </citation>
    <scope>NUCLEOTIDE SEQUENCE</scope>
    <source>
        <strain evidence="10">1</strain>
    </source>
</reference>
<evidence type="ECO:0000256" key="2">
    <source>
        <dbReference type="ARBA" id="ARBA00009594"/>
    </source>
</evidence>
<keyword evidence="4" id="KW-0967">Endosome</keyword>
<evidence type="ECO:0000313" key="11">
    <source>
        <dbReference type="Proteomes" id="UP001205105"/>
    </source>
</evidence>
<comment type="similarity">
    <text evidence="2">Belongs to the ubiquitin-conjugating enzyme family. UEV subfamily.</text>
</comment>
<feature type="coiled-coil region" evidence="7">
    <location>
        <begin position="329"/>
        <end position="356"/>
    </location>
</feature>
<evidence type="ECO:0000256" key="5">
    <source>
        <dbReference type="ARBA" id="ARBA00022927"/>
    </source>
</evidence>
<organism evidence="10 11">
    <name type="scientific">Chlorella ohadii</name>
    <dbReference type="NCBI Taxonomy" id="2649997"/>
    <lineage>
        <taxon>Eukaryota</taxon>
        <taxon>Viridiplantae</taxon>
        <taxon>Chlorophyta</taxon>
        <taxon>core chlorophytes</taxon>
        <taxon>Trebouxiophyceae</taxon>
        <taxon>Chlorellales</taxon>
        <taxon>Chlorellaceae</taxon>
        <taxon>Chlorella clade</taxon>
        <taxon>Chlorella</taxon>
    </lineage>
</organism>